<keyword evidence="4" id="KW-0963">Cytoplasm</keyword>
<sequence>MRIESVRHDASGDATIVASGGIVFLLPLRRIHEFAAMAAERLGIPFDTENPDPDKALLKDVIAAEVDFDSDDSLIQNIRRIDEEWRAEKKGFELCGRAEQSSQGLKAKLVSRGFSQSAAAAAVQSLEEAKAVDDLRFASLWARTRAERRFEGPTQVSAALGARGLGQDAIRKALSSVDFDGLIPGAIEKESKRLARRLRESGDCAGKRFKEELYASLKAKGFNSSLLREELGL</sequence>
<evidence type="ECO:0000256" key="4">
    <source>
        <dbReference type="ARBA" id="ARBA00022490"/>
    </source>
</evidence>
<organism evidence="6">
    <name type="scientific">bioreactor metagenome</name>
    <dbReference type="NCBI Taxonomy" id="1076179"/>
    <lineage>
        <taxon>unclassified sequences</taxon>
        <taxon>metagenomes</taxon>
        <taxon>ecological metagenomes</taxon>
    </lineage>
</organism>
<comment type="similarity">
    <text evidence="2">Belongs to the RecX family.</text>
</comment>
<dbReference type="GO" id="GO:0005737">
    <property type="term" value="C:cytoplasm"/>
    <property type="evidence" value="ECO:0007669"/>
    <property type="project" value="UniProtKB-SubCell"/>
</dbReference>
<dbReference type="PANTHER" id="PTHR33602:SF1">
    <property type="entry name" value="REGULATORY PROTEIN RECX FAMILY PROTEIN"/>
    <property type="match status" value="1"/>
</dbReference>
<protein>
    <recommendedName>
        <fullName evidence="3">Regulatory protein RecX</fullName>
    </recommendedName>
</protein>
<accession>A0A644UE89</accession>
<comment type="subcellular location">
    <subcellularLocation>
        <location evidence="1">Cytoplasm</location>
    </subcellularLocation>
</comment>
<dbReference type="PANTHER" id="PTHR33602">
    <property type="entry name" value="REGULATORY PROTEIN RECX FAMILY PROTEIN"/>
    <property type="match status" value="1"/>
</dbReference>
<evidence type="ECO:0000313" key="6">
    <source>
        <dbReference type="EMBL" id="MPL77181.1"/>
    </source>
</evidence>
<dbReference type="Pfam" id="PF02631">
    <property type="entry name" value="RecX_HTH2"/>
    <property type="match status" value="1"/>
</dbReference>
<dbReference type="AlphaFoldDB" id="A0A644UE89"/>
<evidence type="ECO:0000256" key="1">
    <source>
        <dbReference type="ARBA" id="ARBA00004496"/>
    </source>
</evidence>
<gene>
    <name evidence="6" type="primary">recX_5</name>
    <name evidence="6" type="ORF">SDC9_23033</name>
</gene>
<dbReference type="GO" id="GO:0006282">
    <property type="term" value="P:regulation of DNA repair"/>
    <property type="evidence" value="ECO:0007669"/>
    <property type="project" value="InterPro"/>
</dbReference>
<feature type="domain" description="RecX second three-helical" evidence="5">
    <location>
        <begin position="133"/>
        <end position="174"/>
    </location>
</feature>
<proteinExistence type="inferred from homology"/>
<dbReference type="Gene3D" id="1.10.10.10">
    <property type="entry name" value="Winged helix-like DNA-binding domain superfamily/Winged helix DNA-binding domain"/>
    <property type="match status" value="1"/>
</dbReference>
<evidence type="ECO:0000256" key="2">
    <source>
        <dbReference type="ARBA" id="ARBA00009695"/>
    </source>
</evidence>
<evidence type="ECO:0000259" key="5">
    <source>
        <dbReference type="Pfam" id="PF02631"/>
    </source>
</evidence>
<evidence type="ECO:0000256" key="3">
    <source>
        <dbReference type="ARBA" id="ARBA00018111"/>
    </source>
</evidence>
<dbReference type="InterPro" id="IPR053924">
    <property type="entry name" value="RecX_HTH_2nd"/>
</dbReference>
<reference evidence="6" key="1">
    <citation type="submission" date="2019-08" db="EMBL/GenBank/DDBJ databases">
        <authorList>
            <person name="Kucharzyk K."/>
            <person name="Murdoch R.W."/>
            <person name="Higgins S."/>
            <person name="Loffler F."/>
        </authorList>
    </citation>
    <scope>NUCLEOTIDE SEQUENCE</scope>
</reference>
<comment type="caution">
    <text evidence="6">The sequence shown here is derived from an EMBL/GenBank/DDBJ whole genome shotgun (WGS) entry which is preliminary data.</text>
</comment>
<dbReference type="EMBL" id="VSSQ01000104">
    <property type="protein sequence ID" value="MPL77181.1"/>
    <property type="molecule type" value="Genomic_DNA"/>
</dbReference>
<dbReference type="InterPro" id="IPR036388">
    <property type="entry name" value="WH-like_DNA-bd_sf"/>
</dbReference>
<name>A0A644UE89_9ZZZZ</name>
<dbReference type="InterPro" id="IPR003783">
    <property type="entry name" value="Regulatory_RecX"/>
</dbReference>